<feature type="compositionally biased region" description="Polar residues" evidence="7">
    <location>
        <begin position="615"/>
        <end position="630"/>
    </location>
</feature>
<protein>
    <recommendedName>
        <fullName evidence="6">Enhancer of polycomb-like protein</fullName>
    </recommendedName>
</protein>
<dbReference type="GO" id="GO:0005634">
    <property type="term" value="C:nucleus"/>
    <property type="evidence" value="ECO:0007669"/>
    <property type="project" value="UniProtKB-SubCell"/>
</dbReference>
<dbReference type="PANTHER" id="PTHR14898">
    <property type="entry name" value="ENHANCER OF POLYCOMB"/>
    <property type="match status" value="1"/>
</dbReference>
<evidence type="ECO:0000256" key="5">
    <source>
        <dbReference type="ARBA" id="ARBA00023242"/>
    </source>
</evidence>
<dbReference type="Pfam" id="PF10513">
    <property type="entry name" value="EPL1"/>
    <property type="match status" value="1"/>
</dbReference>
<keyword evidence="10" id="KW-1185">Reference proteome</keyword>
<proteinExistence type="inferred from homology"/>
<feature type="compositionally biased region" description="Polar residues" evidence="7">
    <location>
        <begin position="679"/>
        <end position="696"/>
    </location>
</feature>
<organism evidence="9 10">
    <name type="scientific">Zootermopsis nevadensis</name>
    <name type="common">Dampwood termite</name>
    <dbReference type="NCBI Taxonomy" id="136037"/>
    <lineage>
        <taxon>Eukaryota</taxon>
        <taxon>Metazoa</taxon>
        <taxon>Ecdysozoa</taxon>
        <taxon>Arthropoda</taxon>
        <taxon>Hexapoda</taxon>
        <taxon>Insecta</taxon>
        <taxon>Pterygota</taxon>
        <taxon>Neoptera</taxon>
        <taxon>Polyneoptera</taxon>
        <taxon>Dictyoptera</taxon>
        <taxon>Blattodea</taxon>
        <taxon>Blattoidea</taxon>
        <taxon>Termitoidae</taxon>
        <taxon>Termopsidae</taxon>
        <taxon>Zootermopsis</taxon>
    </lineage>
</organism>
<dbReference type="GO" id="GO:0035267">
    <property type="term" value="C:NuA4 histone acetyltransferase complex"/>
    <property type="evidence" value="ECO:0007669"/>
    <property type="project" value="InterPro"/>
</dbReference>
<accession>A0A067R1L8</accession>
<evidence type="ECO:0000256" key="7">
    <source>
        <dbReference type="SAM" id="MobiDB-lite"/>
    </source>
</evidence>
<feature type="region of interest" description="Disordered" evidence="7">
    <location>
        <begin position="615"/>
        <end position="644"/>
    </location>
</feature>
<reference evidence="9 10" key="1">
    <citation type="journal article" date="2014" name="Nat. Commun.">
        <title>Molecular traces of alternative social organization in a termite genome.</title>
        <authorList>
            <person name="Terrapon N."/>
            <person name="Li C."/>
            <person name="Robertson H.M."/>
            <person name="Ji L."/>
            <person name="Meng X."/>
            <person name="Booth W."/>
            <person name="Chen Z."/>
            <person name="Childers C.P."/>
            <person name="Glastad K.M."/>
            <person name="Gokhale K."/>
            <person name="Gowin J."/>
            <person name="Gronenberg W."/>
            <person name="Hermansen R.A."/>
            <person name="Hu H."/>
            <person name="Hunt B.G."/>
            <person name="Huylmans A.K."/>
            <person name="Khalil S.M."/>
            <person name="Mitchell R.D."/>
            <person name="Munoz-Torres M.C."/>
            <person name="Mustard J.A."/>
            <person name="Pan H."/>
            <person name="Reese J.T."/>
            <person name="Scharf M.E."/>
            <person name="Sun F."/>
            <person name="Vogel H."/>
            <person name="Xiao J."/>
            <person name="Yang W."/>
            <person name="Yang Z."/>
            <person name="Yang Z."/>
            <person name="Zhou J."/>
            <person name="Zhu J."/>
            <person name="Brent C.S."/>
            <person name="Elsik C.G."/>
            <person name="Goodisman M.A."/>
            <person name="Liberles D.A."/>
            <person name="Roe R.M."/>
            <person name="Vargo E.L."/>
            <person name="Vilcinskas A."/>
            <person name="Wang J."/>
            <person name="Bornberg-Bauer E."/>
            <person name="Korb J."/>
            <person name="Zhang G."/>
            <person name="Liebig J."/>
        </authorList>
    </citation>
    <scope>NUCLEOTIDE SEQUENCE [LARGE SCALE GENOMIC DNA]</scope>
    <source>
        <tissue evidence="9">Whole organism</tissue>
    </source>
</reference>
<dbReference type="GO" id="GO:0006357">
    <property type="term" value="P:regulation of transcription by RNA polymerase II"/>
    <property type="evidence" value="ECO:0007669"/>
    <property type="project" value="InterPro"/>
</dbReference>
<feature type="compositionally biased region" description="Polar residues" evidence="7">
    <location>
        <begin position="723"/>
        <end position="739"/>
    </location>
</feature>
<name>A0A067R1L8_ZOONE</name>
<sequence>MSKLSFRARALDASKPMPIYMSEELPDLPDYSAINRAVPQMPSGMEKEEECEHHLQRAICTGLIIPTPEVVDLADAEAYNKIYPLDYKLPRQLIHMQPFAMEQDIPDYDMDSEDEKWVHSQAKKMDLLPLKFEEMMDRLEKGSGQTVVTLQEAKSLLKEDDDLIIAVYDYWLNKRLKTQHPLIPTVKTEHRLGSAANNPYLAFRRRTEKMQTRKNRKNDETSYEKMLKLRRDLSRAVTLLELVKRREKTKREHLHLTVEIYEKRYQASDFSGQMLAEVSALKTPRPAFAPLFTNQFGINHQNWLNKLSSKDEVVPRKEKRQYKRRKHKTGVGAVGIGSHGHRHSGCGSMGSGTELLGYNCTAGGELLSSEDEGDVILSGQSPQSEDEEPDPSEGPFTFRRKKYCNYHAPLSGGLGNWPWCSRDEGGLADRRYRYCLTSISNPEQKCIGFARRRIGRGGRVILDRASTEADDIFAYLDFTVHDSGTVSRNNNQFLSEIKNDWLHFRPKTPPLSTGSEGEDADVDIFNSSREEPLLCGLPGVDGSTLTVEVETLSDNVFNNSSTMSSLDNTSSNVTTTELNLSELMSNSPSQLFEFPPSVTDDESLDILERLGIASGSLSSPDETKSGITTEDSSRKLDSSSPPVSSWDPVIGCSKFILQPSSSLRFSTAHDPFSLSPISASAVTNHTPPTSTPNQYHPSALHHHSHHHFHHHHHHRRRHRHHLSTVTSTSNFLTSPLSTRNSNSNISGFSNGGLVLNHEPSTSVSGGFSMAMPSTSASENVLIRASGAASTGFGGGMQNLTNGPISTEFPGTSRSRLSVHTSRSHHQHQSNSCYTTSLQLGHQGLGPSTLTHPATSSATLSFSGNHHRTLIATQQILSATGNFQHNYNRMVVTTKSTVSVTTPPVMASAAGSDGGGDIIATANIKQEPGVAGEVTLNSGEGLEGDVNSKDKASNQLCVDKKQLVRKNNSLPMEVT</sequence>
<feature type="region of interest" description="Disordered" evidence="7">
    <location>
        <begin position="314"/>
        <end position="345"/>
    </location>
</feature>
<evidence type="ECO:0000256" key="2">
    <source>
        <dbReference type="ARBA" id="ARBA00008035"/>
    </source>
</evidence>
<comment type="similarity">
    <text evidence="2 6">Belongs to the enhancer of polycomb family.</text>
</comment>
<feature type="compositionally biased region" description="Polar residues" evidence="7">
    <location>
        <begin position="797"/>
        <end position="820"/>
    </location>
</feature>
<evidence type="ECO:0000256" key="6">
    <source>
        <dbReference type="RuleBase" id="RU361124"/>
    </source>
</evidence>
<keyword evidence="3 6" id="KW-0805">Transcription regulation</keyword>
<dbReference type="InterPro" id="IPR019542">
    <property type="entry name" value="Enhancer_polycomb-like_N"/>
</dbReference>
<feature type="region of interest" description="Disordered" evidence="7">
    <location>
        <begin position="679"/>
        <end position="740"/>
    </location>
</feature>
<evidence type="ECO:0000313" key="9">
    <source>
        <dbReference type="EMBL" id="KDR15892.1"/>
    </source>
</evidence>
<evidence type="ECO:0000256" key="4">
    <source>
        <dbReference type="ARBA" id="ARBA00023163"/>
    </source>
</evidence>
<evidence type="ECO:0000256" key="1">
    <source>
        <dbReference type="ARBA" id="ARBA00004123"/>
    </source>
</evidence>
<dbReference type="InterPro" id="IPR024943">
    <property type="entry name" value="Enhancer_polycomb"/>
</dbReference>
<keyword evidence="5 6" id="KW-0539">Nucleus</keyword>
<gene>
    <name evidence="9" type="ORF">L798_09818</name>
</gene>
<dbReference type="InParanoid" id="A0A067R1L8"/>
<dbReference type="Proteomes" id="UP000027135">
    <property type="component" value="Unassembled WGS sequence"/>
</dbReference>
<dbReference type="EMBL" id="KK852811">
    <property type="protein sequence ID" value="KDR15892.1"/>
    <property type="molecule type" value="Genomic_DNA"/>
</dbReference>
<feature type="region of interest" description="Disordered" evidence="7">
    <location>
        <begin position="793"/>
        <end position="832"/>
    </location>
</feature>
<dbReference type="eggNOG" id="KOG2261">
    <property type="taxonomic scope" value="Eukaryota"/>
</dbReference>
<evidence type="ECO:0000259" key="8">
    <source>
        <dbReference type="Pfam" id="PF10513"/>
    </source>
</evidence>
<evidence type="ECO:0000313" key="10">
    <source>
        <dbReference type="Proteomes" id="UP000027135"/>
    </source>
</evidence>
<comment type="subcellular location">
    <subcellularLocation>
        <location evidence="1 6">Nucleus</location>
    </subcellularLocation>
</comment>
<dbReference type="OrthoDB" id="435275at2759"/>
<feature type="compositionally biased region" description="Basic residues" evidence="7">
    <location>
        <begin position="317"/>
        <end position="329"/>
    </location>
</feature>
<dbReference type="AlphaFoldDB" id="A0A067R1L8"/>
<feature type="domain" description="Enhancer of polycomb-like N-terminal" evidence="8">
    <location>
        <begin position="7"/>
        <end position="141"/>
    </location>
</feature>
<evidence type="ECO:0000256" key="3">
    <source>
        <dbReference type="ARBA" id="ARBA00023015"/>
    </source>
</evidence>
<feature type="compositionally biased region" description="Basic residues" evidence="7">
    <location>
        <begin position="699"/>
        <end position="722"/>
    </location>
</feature>
<feature type="region of interest" description="Disordered" evidence="7">
    <location>
        <begin position="375"/>
        <end position="395"/>
    </location>
</feature>
<dbReference type="STRING" id="136037.A0A067R1L8"/>
<keyword evidence="4 6" id="KW-0804">Transcription</keyword>